<keyword evidence="2" id="KW-0479">Metal-binding</keyword>
<sequence>MLLMPHSEGRKGAMMKAVVQHWYNHPVVRDALADLADYRPTLAMAIEIQQVPAPTFAERPRSLLVAQRMQALGLHDVTIDELGNVYARRPGHADRPALLVSAHLDTVFPADTDLSIRYEGERVYGPGIGDNSAGVAGLLRVAEVYQRFNLPTAGDIWFVANVGEEGLGDLRGMRAVVERLRSQLGAVVVIEGCDFGSLHHQAIGVRRFRIDVTGPGGHSWGNFGTPSAIHVLVRLAARLTELHVPLSPRTTFNIGTISGGTSVNTIAQHASMLLDLRSVSSATLTELVNEVYRLVEEAALEYPDIHVQLVKVGDRPSGAIPREHPLVQAAVAAYQMVGAQVSFQQSSTDANIPLSMGIPAVCVGLTDGGNAHRTDEYIIPVNLSRGLQALLLLLLAAEAIEDR</sequence>
<dbReference type="InterPro" id="IPR001261">
    <property type="entry name" value="ArgE/DapE_CS"/>
</dbReference>
<keyword evidence="3" id="KW-0378">Hydrolase</keyword>
<dbReference type="InterPro" id="IPR011650">
    <property type="entry name" value="Peptidase_M20_dimer"/>
</dbReference>
<dbReference type="GO" id="GO:0046872">
    <property type="term" value="F:metal ion binding"/>
    <property type="evidence" value="ECO:0007669"/>
    <property type="project" value="UniProtKB-KW"/>
</dbReference>
<dbReference type="InterPro" id="IPR002933">
    <property type="entry name" value="Peptidase_M20"/>
</dbReference>
<dbReference type="GO" id="GO:0016787">
    <property type="term" value="F:hydrolase activity"/>
    <property type="evidence" value="ECO:0007669"/>
    <property type="project" value="UniProtKB-KW"/>
</dbReference>
<dbReference type="InterPro" id="IPR050072">
    <property type="entry name" value="Peptidase_M20A"/>
</dbReference>
<evidence type="ECO:0000256" key="1">
    <source>
        <dbReference type="ARBA" id="ARBA00001947"/>
    </source>
</evidence>
<dbReference type="InterPro" id="IPR036264">
    <property type="entry name" value="Bact_exopeptidase_dim_dom"/>
</dbReference>
<dbReference type="SUPFAM" id="SSF55031">
    <property type="entry name" value="Bacterial exopeptidase dimerisation domain"/>
    <property type="match status" value="1"/>
</dbReference>
<dbReference type="Proteomes" id="UP000002508">
    <property type="component" value="Chromosome"/>
</dbReference>
<reference evidence="6" key="1">
    <citation type="submission" date="2008-12" db="EMBL/GenBank/DDBJ databases">
        <title>Complete sequence of Chloroflexus aggregans DSM 9485.</title>
        <authorList>
            <consortium name="US DOE Joint Genome Institute"/>
            <person name="Lucas S."/>
            <person name="Copeland A."/>
            <person name="Lapidus A."/>
            <person name="Glavina del Rio T."/>
            <person name="Dalin E."/>
            <person name="Tice H."/>
            <person name="Pitluck S."/>
            <person name="Foster B."/>
            <person name="Larimer F."/>
            <person name="Land M."/>
            <person name="Hauser L."/>
            <person name="Kyrpides N."/>
            <person name="Mikhailova N."/>
            <person name="Bryant D."/>
            <person name="Richardson P."/>
        </authorList>
    </citation>
    <scope>NUCLEOTIDE SEQUENCE</scope>
    <source>
        <strain evidence="6">DSM 9485</strain>
    </source>
</reference>
<dbReference type="Gene3D" id="3.30.70.360">
    <property type="match status" value="1"/>
</dbReference>
<protein>
    <submittedName>
        <fullName evidence="6">Peptidase M20</fullName>
    </submittedName>
</protein>
<keyword evidence="7" id="KW-1185">Reference proteome</keyword>
<dbReference type="Pfam" id="PF07687">
    <property type="entry name" value="M20_dimer"/>
    <property type="match status" value="1"/>
</dbReference>
<dbReference type="Gene3D" id="3.40.630.10">
    <property type="entry name" value="Zn peptidases"/>
    <property type="match status" value="1"/>
</dbReference>
<dbReference type="HOGENOM" id="CLU_051308_0_0_0"/>
<feature type="domain" description="Peptidase M20 dimerisation" evidence="5">
    <location>
        <begin position="204"/>
        <end position="302"/>
    </location>
</feature>
<keyword evidence="4" id="KW-0862">Zinc</keyword>
<evidence type="ECO:0000313" key="7">
    <source>
        <dbReference type="Proteomes" id="UP000002508"/>
    </source>
</evidence>
<dbReference type="PANTHER" id="PTHR43808">
    <property type="entry name" value="ACETYLORNITHINE DEACETYLASE"/>
    <property type="match status" value="1"/>
</dbReference>
<dbReference type="SUPFAM" id="SSF53187">
    <property type="entry name" value="Zn-dependent exopeptidases"/>
    <property type="match status" value="1"/>
</dbReference>
<dbReference type="EMBL" id="CP001337">
    <property type="protein sequence ID" value="ACL24796.1"/>
    <property type="molecule type" value="Genomic_DNA"/>
</dbReference>
<organism evidence="6 7">
    <name type="scientific">Chloroflexus aggregans (strain MD-66 / DSM 9485)</name>
    <dbReference type="NCBI Taxonomy" id="326427"/>
    <lineage>
        <taxon>Bacteria</taxon>
        <taxon>Bacillati</taxon>
        <taxon>Chloroflexota</taxon>
        <taxon>Chloroflexia</taxon>
        <taxon>Chloroflexales</taxon>
        <taxon>Chloroflexineae</taxon>
        <taxon>Chloroflexaceae</taxon>
        <taxon>Chloroflexus</taxon>
    </lineage>
</organism>
<dbReference type="CDD" id="cd03896">
    <property type="entry name" value="M20_PAAh_like"/>
    <property type="match status" value="1"/>
</dbReference>
<gene>
    <name evidence="6" type="ordered locus">Cagg_1901</name>
</gene>
<dbReference type="eggNOG" id="COG0624">
    <property type="taxonomic scope" value="Bacteria"/>
</dbReference>
<proteinExistence type="predicted"/>
<comment type="cofactor">
    <cofactor evidence="1">
        <name>Zn(2+)</name>
        <dbReference type="ChEBI" id="CHEBI:29105"/>
    </cofactor>
</comment>
<dbReference type="Pfam" id="PF01546">
    <property type="entry name" value="Peptidase_M20"/>
    <property type="match status" value="1"/>
</dbReference>
<dbReference type="PROSITE" id="PS00758">
    <property type="entry name" value="ARGE_DAPE_CPG2_1"/>
    <property type="match status" value="1"/>
</dbReference>
<evidence type="ECO:0000313" key="6">
    <source>
        <dbReference type="EMBL" id="ACL24796.1"/>
    </source>
</evidence>
<dbReference type="AlphaFoldDB" id="B8GBG8"/>
<dbReference type="STRING" id="326427.Cagg_1901"/>
<evidence type="ECO:0000256" key="4">
    <source>
        <dbReference type="ARBA" id="ARBA00022833"/>
    </source>
</evidence>
<dbReference type="KEGG" id="cag:Cagg_1901"/>
<dbReference type="PANTHER" id="PTHR43808:SF17">
    <property type="entry name" value="PEPTIDASE M20"/>
    <property type="match status" value="1"/>
</dbReference>
<accession>B8GBG8</accession>
<evidence type="ECO:0000256" key="3">
    <source>
        <dbReference type="ARBA" id="ARBA00022801"/>
    </source>
</evidence>
<evidence type="ECO:0000256" key="2">
    <source>
        <dbReference type="ARBA" id="ARBA00022723"/>
    </source>
</evidence>
<evidence type="ECO:0000259" key="5">
    <source>
        <dbReference type="Pfam" id="PF07687"/>
    </source>
</evidence>
<name>B8GBG8_CHLAD</name>